<feature type="compositionally biased region" description="Pro residues" evidence="6">
    <location>
        <begin position="1517"/>
        <end position="1526"/>
    </location>
</feature>
<feature type="region of interest" description="Disordered" evidence="6">
    <location>
        <begin position="908"/>
        <end position="1002"/>
    </location>
</feature>
<evidence type="ECO:0000256" key="2">
    <source>
        <dbReference type="ARBA" id="ARBA00004496"/>
    </source>
</evidence>
<organism evidence="8 9">
    <name type="scientific">Tieghemiomyces parasiticus</name>
    <dbReference type="NCBI Taxonomy" id="78921"/>
    <lineage>
        <taxon>Eukaryota</taxon>
        <taxon>Fungi</taxon>
        <taxon>Fungi incertae sedis</taxon>
        <taxon>Zoopagomycota</taxon>
        <taxon>Kickxellomycotina</taxon>
        <taxon>Dimargaritomycetes</taxon>
        <taxon>Dimargaritales</taxon>
        <taxon>Dimargaritaceae</taxon>
        <taxon>Tieghemiomyces</taxon>
    </lineage>
</organism>
<dbReference type="Pfam" id="PF13949">
    <property type="entry name" value="ALIX_LYPXL_bnd"/>
    <property type="match status" value="1"/>
</dbReference>
<evidence type="ECO:0000256" key="1">
    <source>
        <dbReference type="ARBA" id="ARBA00004177"/>
    </source>
</evidence>
<keyword evidence="4" id="KW-0967">Endosome</keyword>
<feature type="compositionally biased region" description="Low complexity" evidence="6">
    <location>
        <begin position="1427"/>
        <end position="1439"/>
    </location>
</feature>
<gene>
    <name evidence="8" type="primary">BRO1</name>
    <name evidence="8" type="ORF">IWQ60_000442</name>
</gene>
<protein>
    <recommendedName>
        <fullName evidence="5">BRO domain-containing protein 1</fullName>
    </recommendedName>
</protein>
<dbReference type="Gene3D" id="1.25.40.280">
    <property type="entry name" value="alix/aip1 like domains"/>
    <property type="match status" value="1"/>
</dbReference>
<comment type="caution">
    <text evidence="8">The sequence shown here is derived from an EMBL/GenBank/DDBJ whole genome shotgun (WGS) entry which is preliminary data.</text>
</comment>
<feature type="compositionally biased region" description="Pro residues" evidence="6">
    <location>
        <begin position="1462"/>
        <end position="1477"/>
    </location>
</feature>
<feature type="region of interest" description="Disordered" evidence="6">
    <location>
        <begin position="1227"/>
        <end position="1265"/>
    </location>
</feature>
<feature type="region of interest" description="Disordered" evidence="6">
    <location>
        <begin position="1095"/>
        <end position="1200"/>
    </location>
</feature>
<evidence type="ECO:0000313" key="9">
    <source>
        <dbReference type="Proteomes" id="UP001150569"/>
    </source>
</evidence>
<feature type="compositionally biased region" description="Low complexity" evidence="6">
    <location>
        <begin position="1623"/>
        <end position="1633"/>
    </location>
</feature>
<dbReference type="OrthoDB" id="2141925at2759"/>
<sequence>MAVQVPMIQVPWKRCEEVDWVLALRRYISGVLEQDPDSFNEQVYALHRMRQDTRGVNLDTTGRDLLYRYFSQLELLDLRFQLEKRPLELNFTWSDVFGRSIVTQPSLAFEKASIIFNMGAILSNLGTFQDRSEPDGLRRASHYFMFAASMMVFISENFIHAPSVDLNANTLKVLKELMLAQAQECFLEKSLQEQKKDTLIAKIASQTAWMYANVVESMGECLKNGIFEDQWLTVCQIKHRYYQTASQYHKGLAAESDGRYGEAVARLTLAETHAAEAGKLATAFVHSFDPNAQYPLLPDSATCLSDLAVTIRALVQEKLGMLTRDNDMIYHEAVPKTSILPPIDKVCMVKTYPLNEMYTTPGELQRVVGPDIFSAVVPMQVHESSSVYDEEKAKVVRQAMDRADGADTEHDAAFTFMQLPGSLDKFRSGEAQLEPALMSLADPPVAVREWAQQVASEEEAGGALQELIGTVENYRTQLRQTLDTAAIALDEEQRECEKNRVEFGDAWTQPPSGALSAPLRKDLRARREALDQAYAADSDTLARYQQFQPLFAVLRSGYHGDELESAFIEMVHNGIRKCQASLREEGGQGTLLDVGEGEAVDLTDHVDRIAGLVRRLTELRRERQGVLTELKDLVRDDDISHILLLNRRHKGLENQIFANELAKYQPFQDRILQNVEAQHGVVQSLSEAFRTLMELPEAGRIQSAWDIVEPQRDRLVTQLQEARDHYDEIKRNVQHGVTFYTNLVALANDLVGRIRRFGAERQEERERLTARLLQAKADVEQRQLRDQLDRYNQPAETSGARSSGETDSATMSRLAQQTARLGLGSPPLDPGRYALMTQEPLRRLSGGFSPNLPAQPSSPVRNMGASPVGGHHPQPHQHRATPSPIPASTAYAPPKSMHVMASQVNAGLSSPTVPVPRIPSCPESSSTAAEARHYAPTNQYPGPPPPQQPLPVGNLNPQGSSAGTAPSIGELIHPASGTLSQHAHANPADSAGDGRLANLFRNSPADNVPDVFKTVAPSAPPPAPAAAKLPGPFAKLEAGHTPYYLNPSAEPLQQRPGPPTVPVVPTAASIPTAPANNPSGINSPASYFQAQGLTRPAPTTQVPPAAPIASAPGAAPQSPSAYPFPPVAVSQVNPQDGYQSHPTYASGPSGDSTVAHQGSPAGPVPQFSPSARPVGSSYAPTYSTPYQSPPPPAHGSAFSPATLVNPGYGSGGTSAPPAHMSAYPVATAHPHTSAGPAPSPYHSSAPTAPYQPIGQATHPPNYSGHPAVTSAPAYLPASYPSVTSAPAYSSYPGISAAPAYQPTQPAYTPSSQPPVGTPTQHAPWYGSGALPAQQQRPSPATPYSAPALQSSATAPTGYYSAGAYPTGSQPPLPPHKPSGPASVGTGSSYYTASTPYQPQSPYTNGPPAQAPMGFNYSTPGPAPGTGYSAPPHQQQQPSSYAPPHPHQSHHHQPQHQAHQHQYPPPPQQQQPPPPAQAYPPQHSQPQHHPQAAPPHQHHQPTQPPPAAAAHYHQSPPQQQPQAPPPYHQQHPHSQAASQYPPPQQHHHHQPPPPQQQPPSQQQHQQPPPQQQQHQQPLPPQQHHQQQPSYHGQPAAQSFPGYGAAASPNAAYPSQQQGTPHSQPAAPAYSSSYSGGTPQAYSHHVHHPPHQHHHPPAANSGAGYPYGGDQSTAYYPNTAAGFHPPAPAPNAYSQQQQQQVPQGHSTYPPQHQPTTSDTFLTQPYSPAAPGGGGGHPTPTAATNAPYHSHSRPNLMD</sequence>
<evidence type="ECO:0000313" key="8">
    <source>
        <dbReference type="EMBL" id="KAJ1930261.1"/>
    </source>
</evidence>
<dbReference type="Gene3D" id="1.20.120.560">
    <property type="entry name" value="alix/aip1 in complex with the ypdl late domain"/>
    <property type="match status" value="1"/>
</dbReference>
<keyword evidence="3" id="KW-0963">Cytoplasm</keyword>
<feature type="compositionally biased region" description="Basic residues" evidence="6">
    <location>
        <begin position="1642"/>
        <end position="1654"/>
    </location>
</feature>
<evidence type="ECO:0000256" key="5">
    <source>
        <dbReference type="ARBA" id="ARBA00041284"/>
    </source>
</evidence>
<feature type="compositionally biased region" description="Low complexity" evidence="6">
    <location>
        <begin position="1527"/>
        <end position="1538"/>
    </location>
</feature>
<feature type="compositionally biased region" description="Low complexity" evidence="6">
    <location>
        <begin position="1176"/>
        <end position="1186"/>
    </location>
</feature>
<dbReference type="GO" id="GO:0005768">
    <property type="term" value="C:endosome"/>
    <property type="evidence" value="ECO:0007669"/>
    <property type="project" value="UniProtKB-SubCell"/>
</dbReference>
<feature type="compositionally biased region" description="Polar residues" evidence="6">
    <location>
        <begin position="794"/>
        <end position="812"/>
    </location>
</feature>
<feature type="compositionally biased region" description="Pro residues" evidence="6">
    <location>
        <begin position="1368"/>
        <end position="1377"/>
    </location>
</feature>
<reference evidence="8" key="1">
    <citation type="submission" date="2022-07" db="EMBL/GenBank/DDBJ databases">
        <title>Phylogenomic reconstructions and comparative analyses of Kickxellomycotina fungi.</title>
        <authorList>
            <person name="Reynolds N.K."/>
            <person name="Stajich J.E."/>
            <person name="Barry K."/>
            <person name="Grigoriev I.V."/>
            <person name="Crous P."/>
            <person name="Smith M.E."/>
        </authorList>
    </citation>
    <scope>NUCLEOTIDE SEQUENCE</scope>
    <source>
        <strain evidence="8">RSA 861</strain>
    </source>
</reference>
<feature type="compositionally biased region" description="Low complexity" evidence="6">
    <location>
        <begin position="1735"/>
        <end position="1744"/>
    </location>
</feature>
<feature type="domain" description="BRO1" evidence="7">
    <location>
        <begin position="6"/>
        <end position="410"/>
    </location>
</feature>
<dbReference type="InterPro" id="IPR038499">
    <property type="entry name" value="BRO1_sf"/>
</dbReference>
<evidence type="ECO:0000259" key="7">
    <source>
        <dbReference type="PROSITE" id="PS51180"/>
    </source>
</evidence>
<evidence type="ECO:0000256" key="3">
    <source>
        <dbReference type="ARBA" id="ARBA00022490"/>
    </source>
</evidence>
<feature type="region of interest" description="Disordered" evidence="6">
    <location>
        <begin position="844"/>
        <end position="892"/>
    </location>
</feature>
<dbReference type="Pfam" id="PF03097">
    <property type="entry name" value="BRO1"/>
    <property type="match status" value="1"/>
</dbReference>
<evidence type="ECO:0000256" key="6">
    <source>
        <dbReference type="SAM" id="MobiDB-lite"/>
    </source>
</evidence>
<dbReference type="SMART" id="SM01041">
    <property type="entry name" value="BRO1"/>
    <property type="match status" value="1"/>
</dbReference>
<comment type="subcellular location">
    <subcellularLocation>
        <location evidence="2">Cytoplasm</location>
    </subcellularLocation>
    <subcellularLocation>
        <location evidence="1">Endosome</location>
    </subcellularLocation>
</comment>
<feature type="compositionally biased region" description="Polar residues" evidence="6">
    <location>
        <begin position="1702"/>
        <end position="1723"/>
    </location>
</feature>
<feature type="compositionally biased region" description="Low complexity" evidence="6">
    <location>
        <begin position="1688"/>
        <end position="1701"/>
    </location>
</feature>
<accession>A0A9W8DXJ8</accession>
<dbReference type="PROSITE" id="PS51180">
    <property type="entry name" value="BRO1"/>
    <property type="match status" value="1"/>
</dbReference>
<evidence type="ECO:0000256" key="4">
    <source>
        <dbReference type="ARBA" id="ARBA00022753"/>
    </source>
</evidence>
<proteinExistence type="predicted"/>
<dbReference type="PANTHER" id="PTHR23030:SF30">
    <property type="entry name" value="TYROSINE-PROTEIN PHOSPHATASE NON-RECEPTOR TYPE 23"/>
    <property type="match status" value="1"/>
</dbReference>
<feature type="compositionally biased region" description="Polar residues" evidence="6">
    <location>
        <begin position="1611"/>
        <end position="1621"/>
    </location>
</feature>
<dbReference type="EMBL" id="JANBPT010000011">
    <property type="protein sequence ID" value="KAJ1930261.1"/>
    <property type="molecule type" value="Genomic_DNA"/>
</dbReference>
<dbReference type="Gene3D" id="1.20.140.50">
    <property type="entry name" value="alix/aip1 like domains"/>
    <property type="match status" value="1"/>
</dbReference>
<dbReference type="PANTHER" id="PTHR23030">
    <property type="entry name" value="PCD6 INTERACTING PROTEIN-RELATED"/>
    <property type="match status" value="1"/>
</dbReference>
<feature type="region of interest" description="Disordered" evidence="6">
    <location>
        <begin position="1361"/>
        <end position="1755"/>
    </location>
</feature>
<dbReference type="GO" id="GO:0043328">
    <property type="term" value="P:protein transport to vacuole involved in ubiquitin-dependent protein catabolic process via the multivesicular body sorting pathway"/>
    <property type="evidence" value="ECO:0007669"/>
    <property type="project" value="TreeGrafter"/>
</dbReference>
<dbReference type="InterPro" id="IPR004328">
    <property type="entry name" value="BRO1_dom"/>
</dbReference>
<feature type="compositionally biased region" description="Low complexity" evidence="6">
    <location>
        <begin position="1478"/>
        <end position="1494"/>
    </location>
</feature>
<keyword evidence="9" id="KW-1185">Reference proteome</keyword>
<feature type="compositionally biased region" description="Low complexity" evidence="6">
    <location>
        <begin position="1557"/>
        <end position="1593"/>
    </location>
</feature>
<feature type="compositionally biased region" description="Low complexity" evidence="6">
    <location>
        <begin position="1507"/>
        <end position="1516"/>
    </location>
</feature>
<feature type="region of interest" description="Disordered" evidence="6">
    <location>
        <begin position="782"/>
        <end position="812"/>
    </location>
</feature>
<name>A0A9W8DXJ8_9FUNG</name>
<feature type="region of interest" description="Disordered" evidence="6">
    <location>
        <begin position="1302"/>
        <end position="1349"/>
    </location>
</feature>
<dbReference type="Proteomes" id="UP001150569">
    <property type="component" value="Unassembled WGS sequence"/>
</dbReference>
<feature type="compositionally biased region" description="Polar residues" evidence="6">
    <location>
        <begin position="1130"/>
        <end position="1143"/>
    </location>
</feature>
<dbReference type="InterPro" id="IPR025304">
    <property type="entry name" value="ALIX_V_dom"/>
</dbReference>
<feature type="compositionally biased region" description="Polar residues" evidence="6">
    <location>
        <begin position="1384"/>
        <end position="1403"/>
    </location>
</feature>
<feature type="compositionally biased region" description="Low complexity" evidence="6">
    <location>
        <begin position="1095"/>
        <end position="1121"/>
    </location>
</feature>